<dbReference type="InterPro" id="IPR000374">
    <property type="entry name" value="PC_trans"/>
</dbReference>
<evidence type="ECO:0000313" key="21">
    <source>
        <dbReference type="Proteomes" id="UP001595974"/>
    </source>
</evidence>
<reference evidence="21" key="1">
    <citation type="journal article" date="2019" name="Int. J. Syst. Evol. Microbiol.">
        <title>The Global Catalogue of Microorganisms (GCM) 10K type strain sequencing project: providing services to taxonomists for standard genome sequencing and annotation.</title>
        <authorList>
            <consortium name="The Broad Institute Genomics Platform"/>
            <consortium name="The Broad Institute Genome Sequencing Center for Infectious Disease"/>
            <person name="Wu L."/>
            <person name="Ma J."/>
        </authorList>
    </citation>
    <scope>NUCLEOTIDE SEQUENCE [LARGE SCALE GENOMIC DNA]</scope>
    <source>
        <strain evidence="21">SHR3</strain>
    </source>
</reference>
<evidence type="ECO:0000256" key="14">
    <source>
        <dbReference type="ARBA" id="ARBA00023098"/>
    </source>
</evidence>
<feature type="transmembrane region" description="Helical" evidence="19">
    <location>
        <begin position="113"/>
        <end position="134"/>
    </location>
</feature>
<accession>A0ABW1ATS3</accession>
<evidence type="ECO:0000256" key="10">
    <source>
        <dbReference type="ARBA" id="ARBA00022679"/>
    </source>
</evidence>
<keyword evidence="9" id="KW-0444">Lipid biosynthesis</keyword>
<evidence type="ECO:0000256" key="1">
    <source>
        <dbReference type="ARBA" id="ARBA00001698"/>
    </source>
</evidence>
<keyword evidence="16" id="KW-0594">Phospholipid biosynthesis</keyword>
<proteinExistence type="inferred from homology"/>
<comment type="caution">
    <text evidence="20">The sequence shown here is derived from an EMBL/GenBank/DDBJ whole genome shotgun (WGS) entry which is preliminary data.</text>
</comment>
<evidence type="ECO:0000256" key="19">
    <source>
        <dbReference type="SAM" id="Phobius"/>
    </source>
</evidence>
<evidence type="ECO:0000256" key="2">
    <source>
        <dbReference type="ARBA" id="ARBA00004651"/>
    </source>
</evidence>
<dbReference type="PANTHER" id="PTHR46382">
    <property type="entry name" value="PHOSPHATIDATE CYTIDYLYLTRANSFERASE"/>
    <property type="match status" value="1"/>
</dbReference>
<keyword evidence="17" id="KW-1208">Phospholipid metabolism</keyword>
<evidence type="ECO:0000256" key="16">
    <source>
        <dbReference type="ARBA" id="ARBA00023209"/>
    </source>
</evidence>
<dbReference type="PROSITE" id="PS01315">
    <property type="entry name" value="CDS"/>
    <property type="match status" value="1"/>
</dbReference>
<evidence type="ECO:0000256" key="13">
    <source>
        <dbReference type="ARBA" id="ARBA00022989"/>
    </source>
</evidence>
<dbReference type="GO" id="GO:0016779">
    <property type="term" value="F:nucleotidyltransferase activity"/>
    <property type="evidence" value="ECO:0007669"/>
    <property type="project" value="UniProtKB-KW"/>
</dbReference>
<keyword evidence="10 18" id="KW-0808">Transferase</keyword>
<evidence type="ECO:0000256" key="11">
    <source>
        <dbReference type="ARBA" id="ARBA00022692"/>
    </source>
</evidence>
<evidence type="ECO:0000256" key="7">
    <source>
        <dbReference type="ARBA" id="ARBA00019373"/>
    </source>
</evidence>
<evidence type="ECO:0000256" key="9">
    <source>
        <dbReference type="ARBA" id="ARBA00022516"/>
    </source>
</evidence>
<keyword evidence="15 19" id="KW-0472">Membrane</keyword>
<feature type="transmembrane region" description="Helical" evidence="19">
    <location>
        <begin position="207"/>
        <end position="227"/>
    </location>
</feature>
<feature type="transmembrane region" description="Helical" evidence="19">
    <location>
        <begin position="181"/>
        <end position="201"/>
    </location>
</feature>
<dbReference type="PANTHER" id="PTHR46382:SF1">
    <property type="entry name" value="PHOSPHATIDATE CYTIDYLYLTRANSFERASE"/>
    <property type="match status" value="1"/>
</dbReference>
<organism evidence="20 21">
    <name type="scientific">Thauera sinica</name>
    <dbReference type="NCBI Taxonomy" id="2665146"/>
    <lineage>
        <taxon>Bacteria</taxon>
        <taxon>Pseudomonadati</taxon>
        <taxon>Pseudomonadota</taxon>
        <taxon>Betaproteobacteria</taxon>
        <taxon>Rhodocyclales</taxon>
        <taxon>Zoogloeaceae</taxon>
        <taxon>Thauera</taxon>
    </lineage>
</organism>
<evidence type="ECO:0000256" key="5">
    <source>
        <dbReference type="ARBA" id="ARBA00010185"/>
    </source>
</evidence>
<dbReference type="EMBL" id="JBHSOG010000051">
    <property type="protein sequence ID" value="MFC5770573.1"/>
    <property type="molecule type" value="Genomic_DNA"/>
</dbReference>
<keyword evidence="8" id="KW-1003">Cell membrane</keyword>
<evidence type="ECO:0000256" key="15">
    <source>
        <dbReference type="ARBA" id="ARBA00023136"/>
    </source>
</evidence>
<evidence type="ECO:0000256" key="17">
    <source>
        <dbReference type="ARBA" id="ARBA00023264"/>
    </source>
</evidence>
<evidence type="ECO:0000256" key="3">
    <source>
        <dbReference type="ARBA" id="ARBA00005119"/>
    </source>
</evidence>
<feature type="transmembrane region" description="Helical" evidence="19">
    <location>
        <begin position="140"/>
        <end position="160"/>
    </location>
</feature>
<comment type="pathway">
    <text evidence="4">Lipid metabolism.</text>
</comment>
<keyword evidence="11 18" id="KW-0812">Transmembrane</keyword>
<evidence type="ECO:0000256" key="18">
    <source>
        <dbReference type="RuleBase" id="RU003938"/>
    </source>
</evidence>
<dbReference type="EC" id="2.7.7.41" evidence="6 18"/>
<dbReference type="Proteomes" id="UP001595974">
    <property type="component" value="Unassembled WGS sequence"/>
</dbReference>
<keyword evidence="13 19" id="KW-1133">Transmembrane helix</keyword>
<evidence type="ECO:0000256" key="8">
    <source>
        <dbReference type="ARBA" id="ARBA00022475"/>
    </source>
</evidence>
<comment type="catalytic activity">
    <reaction evidence="1 18">
        <text>a 1,2-diacyl-sn-glycero-3-phosphate + CTP + H(+) = a CDP-1,2-diacyl-sn-glycerol + diphosphate</text>
        <dbReference type="Rhea" id="RHEA:16229"/>
        <dbReference type="ChEBI" id="CHEBI:15378"/>
        <dbReference type="ChEBI" id="CHEBI:33019"/>
        <dbReference type="ChEBI" id="CHEBI:37563"/>
        <dbReference type="ChEBI" id="CHEBI:58332"/>
        <dbReference type="ChEBI" id="CHEBI:58608"/>
        <dbReference type="EC" id="2.7.7.41"/>
    </reaction>
</comment>
<comment type="pathway">
    <text evidence="3 18">Phospholipid metabolism; CDP-diacylglycerol biosynthesis; CDP-diacylglycerol from sn-glycerol 3-phosphate: step 3/3.</text>
</comment>
<evidence type="ECO:0000313" key="20">
    <source>
        <dbReference type="EMBL" id="MFC5770573.1"/>
    </source>
</evidence>
<sequence length="273" mass="28118">MLRLRVLTAIVLLAGLLSALLLLPAMGWLLLCAAICGAAAWEWGGLASFGRGARSILAPVFALACLALGYSAGLAGDRLPPPSYLGPIYLVSAAFWLGVIPAWLALKWKLDSAALAVAVGAVVLLPPALALAHLRLIDPRVLLAAMAAVWVADIAAYFSGRAFGRHKLAPGISPGKTWEGAAGAAIGVLVFGIVLSSALNIPPPAGWAGFAVLLIVYTGISIVGDLFESLLKRQAGLKDSGTLLPGHGGILDRIDSLTSTLPIAGLAALWWAR</sequence>
<keyword evidence="12 18" id="KW-0548">Nucleotidyltransferase</keyword>
<evidence type="ECO:0000256" key="6">
    <source>
        <dbReference type="ARBA" id="ARBA00012487"/>
    </source>
</evidence>
<protein>
    <recommendedName>
        <fullName evidence="7 18">Phosphatidate cytidylyltransferase</fullName>
        <ecNumber evidence="6 18">2.7.7.41</ecNumber>
    </recommendedName>
</protein>
<evidence type="ECO:0000256" key="12">
    <source>
        <dbReference type="ARBA" id="ARBA00022695"/>
    </source>
</evidence>
<dbReference type="RefSeq" id="WP_096447331.1">
    <property type="nucleotide sequence ID" value="NZ_JBHSOG010000051.1"/>
</dbReference>
<dbReference type="Pfam" id="PF01148">
    <property type="entry name" value="CTP_transf_1"/>
    <property type="match status" value="1"/>
</dbReference>
<feature type="transmembrane region" description="Helical" evidence="19">
    <location>
        <begin position="88"/>
        <end position="106"/>
    </location>
</feature>
<name>A0ABW1ATS3_9RHOO</name>
<feature type="transmembrane region" description="Helical" evidence="19">
    <location>
        <begin position="56"/>
        <end position="76"/>
    </location>
</feature>
<gene>
    <name evidence="20" type="ORF">ACFPTN_14425</name>
</gene>
<evidence type="ECO:0000256" key="4">
    <source>
        <dbReference type="ARBA" id="ARBA00005189"/>
    </source>
</evidence>
<comment type="similarity">
    <text evidence="5 18">Belongs to the CDS family.</text>
</comment>
<keyword evidence="21" id="KW-1185">Reference proteome</keyword>
<comment type="subcellular location">
    <subcellularLocation>
        <location evidence="2">Cell membrane</location>
        <topology evidence="2">Multi-pass membrane protein</topology>
    </subcellularLocation>
</comment>
<keyword evidence="14" id="KW-0443">Lipid metabolism</keyword>